<organism evidence="7 8">
    <name type="scientific">Dillenia turbinata</name>
    <dbReference type="NCBI Taxonomy" id="194707"/>
    <lineage>
        <taxon>Eukaryota</taxon>
        <taxon>Viridiplantae</taxon>
        <taxon>Streptophyta</taxon>
        <taxon>Embryophyta</taxon>
        <taxon>Tracheophyta</taxon>
        <taxon>Spermatophyta</taxon>
        <taxon>Magnoliopsida</taxon>
        <taxon>eudicotyledons</taxon>
        <taxon>Gunneridae</taxon>
        <taxon>Pentapetalae</taxon>
        <taxon>Dilleniales</taxon>
        <taxon>Dilleniaceae</taxon>
        <taxon>Dillenia</taxon>
    </lineage>
</organism>
<keyword evidence="7" id="KW-0223">Dioxygenase</keyword>
<dbReference type="InterPro" id="IPR044861">
    <property type="entry name" value="IPNS-like_FE2OG_OXY"/>
</dbReference>
<dbReference type="Pfam" id="PF03171">
    <property type="entry name" value="2OG-FeII_Oxy"/>
    <property type="match status" value="1"/>
</dbReference>
<keyword evidence="2 5" id="KW-0479">Metal-binding</keyword>
<keyword evidence="8" id="KW-1185">Reference proteome</keyword>
<comment type="similarity">
    <text evidence="1 5">Belongs to the iron/ascorbate-dependent oxidoreductase family.</text>
</comment>
<accession>A0AAN8ZKV0</accession>
<reference evidence="7 8" key="1">
    <citation type="submission" date="2023-12" db="EMBL/GenBank/DDBJ databases">
        <title>A high-quality genome assembly for Dillenia turbinata (Dilleniales).</title>
        <authorList>
            <person name="Chanderbali A."/>
        </authorList>
    </citation>
    <scope>NUCLEOTIDE SEQUENCE [LARGE SCALE GENOMIC DNA]</scope>
    <source>
        <strain evidence="7">LSX21</strain>
        <tissue evidence="7">Leaf</tissue>
    </source>
</reference>
<protein>
    <submittedName>
        <fullName evidence="7">Isopenicillin N synthase-like, Fe(2+) 2OG dioxygenase domain</fullName>
    </submittedName>
</protein>
<dbReference type="Proteomes" id="UP001370490">
    <property type="component" value="Unassembled WGS sequence"/>
</dbReference>
<feature type="domain" description="Fe2OG dioxygenase" evidence="6">
    <location>
        <begin position="55"/>
        <end position="159"/>
    </location>
</feature>
<dbReference type="SUPFAM" id="SSF51197">
    <property type="entry name" value="Clavaminate synthase-like"/>
    <property type="match status" value="1"/>
</dbReference>
<evidence type="ECO:0000313" key="8">
    <source>
        <dbReference type="Proteomes" id="UP001370490"/>
    </source>
</evidence>
<gene>
    <name evidence="7" type="ORF">RJ641_031323</name>
</gene>
<evidence type="ECO:0000256" key="3">
    <source>
        <dbReference type="ARBA" id="ARBA00023002"/>
    </source>
</evidence>
<proteinExistence type="inferred from homology"/>
<dbReference type="InterPro" id="IPR005123">
    <property type="entry name" value="Oxoglu/Fe-dep_dioxygenase_dom"/>
</dbReference>
<comment type="caution">
    <text evidence="7">The sequence shown here is derived from an EMBL/GenBank/DDBJ whole genome shotgun (WGS) entry which is preliminary data.</text>
</comment>
<evidence type="ECO:0000256" key="5">
    <source>
        <dbReference type="RuleBase" id="RU003682"/>
    </source>
</evidence>
<dbReference type="Gene3D" id="2.60.120.330">
    <property type="entry name" value="B-lactam Antibiotic, Isopenicillin N Synthase, Chain"/>
    <property type="match status" value="1"/>
</dbReference>
<dbReference type="InterPro" id="IPR027443">
    <property type="entry name" value="IPNS-like_sf"/>
</dbReference>
<dbReference type="AlphaFoldDB" id="A0AAN8ZKV0"/>
<evidence type="ECO:0000256" key="2">
    <source>
        <dbReference type="ARBA" id="ARBA00022723"/>
    </source>
</evidence>
<evidence type="ECO:0000256" key="4">
    <source>
        <dbReference type="ARBA" id="ARBA00023004"/>
    </source>
</evidence>
<dbReference type="EMBL" id="JBAMMX010000006">
    <property type="protein sequence ID" value="KAK6937815.1"/>
    <property type="molecule type" value="Genomic_DNA"/>
</dbReference>
<dbReference type="GO" id="GO:0051213">
    <property type="term" value="F:dioxygenase activity"/>
    <property type="evidence" value="ECO:0007669"/>
    <property type="project" value="UniProtKB-KW"/>
</dbReference>
<dbReference type="PROSITE" id="PS51471">
    <property type="entry name" value="FE2OG_OXY"/>
    <property type="match status" value="1"/>
</dbReference>
<sequence length="202" mass="23005">MLWYSHDFYRGVRDLISCEYRDDTLDPEAIQQVCRNLMSEYMEHALSLRSDYLSSLESMKTESLVCHYHPACPEPDLTLGATKHCDLSLITILLQDNKGSLQVLHHNNWVDVSPVKGALVVNIGEFMQLITNDKFKSLEHRVLAGSVGPKISTACFFYPSTGNKLKPYCPIMELLSKVNPPLYKHTSHNKYMGNKDIPFLIL</sequence>
<dbReference type="GO" id="GO:0046872">
    <property type="term" value="F:metal ion binding"/>
    <property type="evidence" value="ECO:0007669"/>
    <property type="project" value="UniProtKB-KW"/>
</dbReference>
<dbReference type="PANTHER" id="PTHR10209">
    <property type="entry name" value="OXIDOREDUCTASE, 2OG-FE II OXYGENASE FAMILY PROTEIN"/>
    <property type="match status" value="1"/>
</dbReference>
<evidence type="ECO:0000256" key="1">
    <source>
        <dbReference type="ARBA" id="ARBA00008056"/>
    </source>
</evidence>
<evidence type="ECO:0000313" key="7">
    <source>
        <dbReference type="EMBL" id="KAK6937815.1"/>
    </source>
</evidence>
<name>A0AAN8ZKV0_9MAGN</name>
<dbReference type="PANTHER" id="PTHR10209:SF714">
    <property type="entry name" value="1-AMINOCYCLOPROPANE-1-CARBOXYLATE OXIDASE HOMOLOG 11-RELATED"/>
    <property type="match status" value="1"/>
</dbReference>
<keyword evidence="3 5" id="KW-0560">Oxidoreductase</keyword>
<evidence type="ECO:0000259" key="6">
    <source>
        <dbReference type="PROSITE" id="PS51471"/>
    </source>
</evidence>
<keyword evidence="4 5" id="KW-0408">Iron</keyword>